<dbReference type="GO" id="GO:0005886">
    <property type="term" value="C:plasma membrane"/>
    <property type="evidence" value="ECO:0007669"/>
    <property type="project" value="UniProtKB-SubCell"/>
</dbReference>
<evidence type="ECO:0000256" key="8">
    <source>
        <dbReference type="SAM" id="Phobius"/>
    </source>
</evidence>
<evidence type="ECO:0000256" key="3">
    <source>
        <dbReference type="ARBA" id="ARBA00022448"/>
    </source>
</evidence>
<feature type="transmembrane region" description="Helical" evidence="8">
    <location>
        <begin position="220"/>
        <end position="252"/>
    </location>
</feature>
<evidence type="ECO:0000256" key="5">
    <source>
        <dbReference type="ARBA" id="ARBA00022692"/>
    </source>
</evidence>
<evidence type="ECO:0000256" key="1">
    <source>
        <dbReference type="ARBA" id="ARBA00004651"/>
    </source>
</evidence>
<organism evidence="9 10">
    <name type="scientific">Alicyclobacillus tolerans</name>
    <dbReference type="NCBI Taxonomy" id="90970"/>
    <lineage>
        <taxon>Bacteria</taxon>
        <taxon>Bacillati</taxon>
        <taxon>Bacillota</taxon>
        <taxon>Bacilli</taxon>
        <taxon>Bacillales</taxon>
        <taxon>Alicyclobacillaceae</taxon>
        <taxon>Alicyclobacillus</taxon>
    </lineage>
</organism>
<dbReference type="Proteomes" id="UP000184016">
    <property type="component" value="Unassembled WGS sequence"/>
</dbReference>
<dbReference type="EMBL" id="FRAF01000001">
    <property type="protein sequence ID" value="SHJ52459.1"/>
    <property type="molecule type" value="Genomic_DNA"/>
</dbReference>
<evidence type="ECO:0000313" key="10">
    <source>
        <dbReference type="Proteomes" id="UP000184016"/>
    </source>
</evidence>
<comment type="subcellular location">
    <subcellularLocation>
        <location evidence="1">Cell membrane</location>
        <topology evidence="1">Multi-pass membrane protein</topology>
    </subcellularLocation>
</comment>
<sequence>MKIRLSRYTQGALAVLLTLLCLYLLGQLRGFFNDIWLVLRAVLFPFLAALIITYILQPVVGLLTRRRVPKSMAILIIYLFATMLIVVALLHAVPAVTRQANQLMNNLPSMMNNANSWIDEIMRRKQYLPDALRVGMENALNQVESRVASWFSSLFTVVSGVVSTVFSLFLVPFLVFYMLKDGRGMGRAIVNLWPKEKREEVRELLVRVDETLGRYIRGQLLVMLAVGILTYIGYLIVGMPYALMLALFLAIADMIPYIGPFIGAAPTILLALPLGWPMVLKVLLVNVIVQQCEGNFLSPQIMGRTLSLHPMSIVAALLLGGELGGVLGLIAAVPLLAVGKVIWMQLRPQH</sequence>
<dbReference type="InterPro" id="IPR002549">
    <property type="entry name" value="AI-2E-like"/>
</dbReference>
<feature type="transmembrane region" description="Helical" evidence="8">
    <location>
        <begin position="264"/>
        <end position="289"/>
    </location>
</feature>
<evidence type="ECO:0000256" key="4">
    <source>
        <dbReference type="ARBA" id="ARBA00022475"/>
    </source>
</evidence>
<gene>
    <name evidence="9" type="ORF">SAMN05443507_101114</name>
</gene>
<dbReference type="Pfam" id="PF01594">
    <property type="entry name" value="AI-2E_transport"/>
    <property type="match status" value="1"/>
</dbReference>
<name>A0A1M6K0H5_9BACL</name>
<evidence type="ECO:0000256" key="6">
    <source>
        <dbReference type="ARBA" id="ARBA00022989"/>
    </source>
</evidence>
<evidence type="ECO:0000256" key="2">
    <source>
        <dbReference type="ARBA" id="ARBA00009773"/>
    </source>
</evidence>
<proteinExistence type="inferred from homology"/>
<feature type="transmembrane region" description="Helical" evidence="8">
    <location>
        <begin position="150"/>
        <end position="179"/>
    </location>
</feature>
<protein>
    <submittedName>
        <fullName evidence="9">Predicted PurR-regulated permease PerM</fullName>
    </submittedName>
</protein>
<dbReference type="PANTHER" id="PTHR21716:SF53">
    <property type="entry name" value="PERMEASE PERM-RELATED"/>
    <property type="match status" value="1"/>
</dbReference>
<feature type="transmembrane region" description="Helical" evidence="8">
    <location>
        <begin position="325"/>
        <end position="343"/>
    </location>
</feature>
<dbReference type="AlphaFoldDB" id="A0A1M6K0H5"/>
<keyword evidence="4" id="KW-1003">Cell membrane</keyword>
<dbReference type="PANTHER" id="PTHR21716">
    <property type="entry name" value="TRANSMEMBRANE PROTEIN"/>
    <property type="match status" value="1"/>
</dbReference>
<evidence type="ECO:0000313" key="9">
    <source>
        <dbReference type="EMBL" id="SHJ52459.1"/>
    </source>
</evidence>
<keyword evidence="3" id="KW-0813">Transport</keyword>
<keyword evidence="6 8" id="KW-1133">Transmembrane helix</keyword>
<comment type="similarity">
    <text evidence="2">Belongs to the autoinducer-2 exporter (AI-2E) (TC 2.A.86) family.</text>
</comment>
<reference evidence="10" key="1">
    <citation type="submission" date="2016-11" db="EMBL/GenBank/DDBJ databases">
        <authorList>
            <person name="Varghese N."/>
            <person name="Submissions S."/>
        </authorList>
    </citation>
    <scope>NUCLEOTIDE SEQUENCE [LARGE SCALE GENOMIC DNA]</scope>
    <source>
        <strain evidence="10">USBA-503</strain>
    </source>
</reference>
<dbReference type="STRING" id="1830138.SAMN05443507_101114"/>
<accession>A0A1M6K0H5</accession>
<keyword evidence="10" id="KW-1185">Reference proteome</keyword>
<dbReference type="RefSeq" id="WP_238413671.1">
    <property type="nucleotide sequence ID" value="NZ_FRAF01000001.1"/>
</dbReference>
<feature type="transmembrane region" description="Helical" evidence="8">
    <location>
        <begin position="42"/>
        <end position="63"/>
    </location>
</feature>
<dbReference type="GO" id="GO:0055085">
    <property type="term" value="P:transmembrane transport"/>
    <property type="evidence" value="ECO:0007669"/>
    <property type="project" value="TreeGrafter"/>
</dbReference>
<keyword evidence="5 8" id="KW-0812">Transmembrane</keyword>
<evidence type="ECO:0000256" key="7">
    <source>
        <dbReference type="ARBA" id="ARBA00023136"/>
    </source>
</evidence>
<keyword evidence="7 8" id="KW-0472">Membrane</keyword>
<feature type="transmembrane region" description="Helical" evidence="8">
    <location>
        <begin position="75"/>
        <end position="96"/>
    </location>
</feature>